<dbReference type="EMBL" id="JACHCB010000015">
    <property type="protein sequence ID" value="MBB6111959.1"/>
    <property type="molecule type" value="Genomic_DNA"/>
</dbReference>
<reference evidence="1 2" key="1">
    <citation type="submission" date="2020-08" db="EMBL/GenBank/DDBJ databases">
        <title>Genomic Encyclopedia of Type Strains, Phase IV (KMG-V): Genome sequencing to study the core and pangenomes of soil and plant-associated prokaryotes.</title>
        <authorList>
            <person name="Whitman W."/>
        </authorList>
    </citation>
    <scope>NUCLEOTIDE SEQUENCE [LARGE SCALE GENOMIC DNA]</scope>
    <source>
        <strain evidence="1 2">ANJLi2</strain>
    </source>
</reference>
<sequence length="44" mass="5126">MNYSLISSEHDGTGHSDEKKVIFFISPLSFLKTKVSLYTKRKYE</sequence>
<organism evidence="1 2">
    <name type="scientific">Mucilaginibacter lappiensis</name>
    <dbReference type="NCBI Taxonomy" id="354630"/>
    <lineage>
        <taxon>Bacteria</taxon>
        <taxon>Pseudomonadati</taxon>
        <taxon>Bacteroidota</taxon>
        <taxon>Sphingobacteriia</taxon>
        <taxon>Sphingobacteriales</taxon>
        <taxon>Sphingobacteriaceae</taxon>
        <taxon>Mucilaginibacter</taxon>
    </lineage>
</organism>
<gene>
    <name evidence="1" type="ORF">HDF23_004732</name>
</gene>
<proteinExistence type="predicted"/>
<protein>
    <submittedName>
        <fullName evidence="1">Uncharacterized protein</fullName>
    </submittedName>
</protein>
<name>A0ABR6PS40_9SPHI</name>
<dbReference type="Proteomes" id="UP000541583">
    <property type="component" value="Unassembled WGS sequence"/>
</dbReference>
<evidence type="ECO:0000313" key="1">
    <source>
        <dbReference type="EMBL" id="MBB6111959.1"/>
    </source>
</evidence>
<keyword evidence="2" id="KW-1185">Reference proteome</keyword>
<evidence type="ECO:0000313" key="2">
    <source>
        <dbReference type="Proteomes" id="UP000541583"/>
    </source>
</evidence>
<comment type="caution">
    <text evidence="1">The sequence shown here is derived from an EMBL/GenBank/DDBJ whole genome shotgun (WGS) entry which is preliminary data.</text>
</comment>
<accession>A0ABR6PS40</accession>